<dbReference type="EMBL" id="FQVB01000008">
    <property type="protein sequence ID" value="SHE88216.1"/>
    <property type="molecule type" value="Genomic_DNA"/>
</dbReference>
<keyword evidence="3" id="KW-1185">Reference proteome</keyword>
<dbReference type="InterPro" id="IPR007256">
    <property type="entry name" value="TM1367-like"/>
</dbReference>
<evidence type="ECO:0000313" key="3">
    <source>
        <dbReference type="Proteomes" id="UP000184076"/>
    </source>
</evidence>
<evidence type="ECO:0000313" key="2">
    <source>
        <dbReference type="EMBL" id="SHE88216.1"/>
    </source>
</evidence>
<dbReference type="RefSeq" id="WP_073037509.1">
    <property type="nucleotide sequence ID" value="NZ_FQVB01000008.1"/>
</dbReference>
<dbReference type="OrthoDB" id="7061637at2"/>
<dbReference type="Pfam" id="PF04126">
    <property type="entry name" value="Cyclophil_like"/>
    <property type="match status" value="1"/>
</dbReference>
<dbReference type="InterPro" id="IPR029000">
    <property type="entry name" value="Cyclophilin-like_dom_sf"/>
</dbReference>
<dbReference type="PIRSF" id="PIRSF006456">
    <property type="entry name" value="UCP006456"/>
    <property type="match status" value="1"/>
</dbReference>
<dbReference type="SUPFAM" id="SSF50891">
    <property type="entry name" value="Cyclophilin-like"/>
    <property type="match status" value="1"/>
</dbReference>
<organism evidence="2 3">
    <name type="scientific">Desulfacinum infernum DSM 9756</name>
    <dbReference type="NCBI Taxonomy" id="1121391"/>
    <lineage>
        <taxon>Bacteria</taxon>
        <taxon>Pseudomonadati</taxon>
        <taxon>Thermodesulfobacteriota</taxon>
        <taxon>Syntrophobacteria</taxon>
        <taxon>Syntrophobacterales</taxon>
        <taxon>Syntrophobacteraceae</taxon>
        <taxon>Desulfacinum</taxon>
    </lineage>
</organism>
<evidence type="ECO:0000259" key="1">
    <source>
        <dbReference type="Pfam" id="PF04126"/>
    </source>
</evidence>
<dbReference type="Gene3D" id="2.40.100.20">
    <property type="match status" value="1"/>
</dbReference>
<sequence length="125" mass="13520">MPTKIRIEAPGIMMDALLNDSPTARRIAEALPLEAEANTWGEEIYFAIPVSEPLSEDAREVVERGDLGYWPTGKAFCIFFGPTPMSRGDEIRPASAVNVVGRVCGDPGVFKSVRDGDLVRIVAAS</sequence>
<gene>
    <name evidence="2" type="ORF">SAMN02745206_00973</name>
</gene>
<name>A0A1M4X409_9BACT</name>
<accession>A0A1M4X409</accession>
<dbReference type="InterPro" id="IPR025658">
    <property type="entry name" value="Cyclophilin_TM1367"/>
</dbReference>
<feature type="domain" description="Cyclophilin TM1367-like" evidence="1">
    <location>
        <begin position="4"/>
        <end position="121"/>
    </location>
</feature>
<dbReference type="STRING" id="1121391.SAMN02745206_00973"/>
<protein>
    <recommendedName>
        <fullName evidence="1">Cyclophilin TM1367-like domain-containing protein</fullName>
    </recommendedName>
</protein>
<dbReference type="AlphaFoldDB" id="A0A1M4X409"/>
<proteinExistence type="predicted"/>
<reference evidence="3" key="1">
    <citation type="submission" date="2016-11" db="EMBL/GenBank/DDBJ databases">
        <authorList>
            <person name="Varghese N."/>
            <person name="Submissions S."/>
        </authorList>
    </citation>
    <scope>NUCLEOTIDE SEQUENCE [LARGE SCALE GENOMIC DNA]</scope>
    <source>
        <strain evidence="3">DSM 9756</strain>
    </source>
</reference>
<dbReference type="Proteomes" id="UP000184076">
    <property type="component" value="Unassembled WGS sequence"/>
</dbReference>